<dbReference type="NCBIfam" id="NF009154">
    <property type="entry name" value="PRK12497.3-3"/>
    <property type="match status" value="1"/>
</dbReference>
<dbReference type="InterPro" id="IPR011856">
    <property type="entry name" value="tRNA_endonuc-like_dom_sf"/>
</dbReference>
<reference evidence="3 4" key="1">
    <citation type="submission" date="2015-06" db="EMBL/GenBank/DDBJ databases">
        <title>Genome sequence of the organohalide-respiring Dehalogenimonas alkenigignens type strain (IP3-3T).</title>
        <authorList>
            <person name="Key T.A."/>
            <person name="Richmond D.P."/>
            <person name="Bowman K.S."/>
            <person name="Cho Y.-J."/>
            <person name="Chun J."/>
            <person name="da Costa M.S."/>
            <person name="Rainey F.A."/>
            <person name="Moe W.M."/>
        </authorList>
    </citation>
    <scope>NUCLEOTIDE SEQUENCE [LARGE SCALE GENOMIC DNA]</scope>
    <source>
        <strain evidence="3 4">IP3-3</strain>
    </source>
</reference>
<dbReference type="PANTHER" id="PTHR34039:SF1">
    <property type="entry name" value="UPF0102 PROTEIN YRAN"/>
    <property type="match status" value="1"/>
</dbReference>
<dbReference type="RefSeq" id="WP_058439650.1">
    <property type="nucleotide sequence ID" value="NZ_KQ758903.1"/>
</dbReference>
<dbReference type="SUPFAM" id="SSF52980">
    <property type="entry name" value="Restriction endonuclease-like"/>
    <property type="match status" value="1"/>
</dbReference>
<dbReference type="InterPro" id="IPR011335">
    <property type="entry name" value="Restrct_endonuc-II-like"/>
</dbReference>
<dbReference type="AlphaFoldDB" id="A0A0W0GJM4"/>
<accession>A0A0W0GJM4</accession>
<dbReference type="STRING" id="1217799.DEALK_15540"/>
<evidence type="ECO:0000256" key="2">
    <source>
        <dbReference type="HAMAP-Rule" id="MF_00048"/>
    </source>
</evidence>
<evidence type="ECO:0000313" key="3">
    <source>
        <dbReference type="EMBL" id="KTB48707.1"/>
    </source>
</evidence>
<comment type="similarity">
    <text evidence="1 2">Belongs to the UPF0102 family.</text>
</comment>
<comment type="caution">
    <text evidence="3">The sequence shown here is derived from an EMBL/GenBank/DDBJ whole genome shotgun (WGS) entry which is preliminary data.</text>
</comment>
<dbReference type="InterPro" id="IPR003509">
    <property type="entry name" value="UPF0102_YraN-like"/>
</dbReference>
<sequence length="119" mass="13485">MKRQQTGRLAESLARGFLEQAGYHIIDTNWRCVEGEIDIVCRDGDQTVFVEVRAKSSAEFGTPAESIGHRKQARLIAAAETYCAEHAISENWRIDFIGIEFRYGGHRTEHIKYAVSGRE</sequence>
<name>A0A0W0GJM4_9CHLR</name>
<dbReference type="PANTHER" id="PTHR34039">
    <property type="entry name" value="UPF0102 PROTEIN YRAN"/>
    <property type="match status" value="1"/>
</dbReference>
<keyword evidence="4" id="KW-1185">Reference proteome</keyword>
<dbReference type="Gene3D" id="3.40.1350.10">
    <property type="match status" value="1"/>
</dbReference>
<dbReference type="CDD" id="cd20736">
    <property type="entry name" value="PoNe_Nuclease"/>
    <property type="match status" value="1"/>
</dbReference>
<organism evidence="3 4">
    <name type="scientific">Dehalogenimonas alkenigignens</name>
    <dbReference type="NCBI Taxonomy" id="1217799"/>
    <lineage>
        <taxon>Bacteria</taxon>
        <taxon>Bacillati</taxon>
        <taxon>Chloroflexota</taxon>
        <taxon>Dehalococcoidia</taxon>
        <taxon>Dehalococcoidales</taxon>
        <taxon>Dehalococcoidaceae</taxon>
        <taxon>Dehalogenimonas</taxon>
    </lineage>
</organism>
<dbReference type="Proteomes" id="UP000053947">
    <property type="component" value="Unassembled WGS sequence"/>
</dbReference>
<evidence type="ECO:0000256" key="1">
    <source>
        <dbReference type="ARBA" id="ARBA00006738"/>
    </source>
</evidence>
<dbReference type="HAMAP" id="MF_00048">
    <property type="entry name" value="UPF0102"/>
    <property type="match status" value="1"/>
</dbReference>
<proteinExistence type="inferred from homology"/>
<protein>
    <recommendedName>
        <fullName evidence="2">UPF0102 protein DEALK_15540</fullName>
    </recommendedName>
</protein>
<evidence type="ECO:0000313" key="4">
    <source>
        <dbReference type="Proteomes" id="UP000053947"/>
    </source>
</evidence>
<gene>
    <name evidence="3" type="ORF">DEALK_15540</name>
</gene>
<dbReference type="Pfam" id="PF02021">
    <property type="entry name" value="UPF0102"/>
    <property type="match status" value="1"/>
</dbReference>
<dbReference type="EMBL" id="LFDV01000002">
    <property type="protein sequence ID" value="KTB48707.1"/>
    <property type="molecule type" value="Genomic_DNA"/>
</dbReference>
<dbReference type="NCBIfam" id="NF009150">
    <property type="entry name" value="PRK12497.1-3"/>
    <property type="match status" value="1"/>
</dbReference>
<dbReference type="GO" id="GO:0003676">
    <property type="term" value="F:nucleic acid binding"/>
    <property type="evidence" value="ECO:0007669"/>
    <property type="project" value="InterPro"/>
</dbReference>
<dbReference type="NCBIfam" id="TIGR00252">
    <property type="entry name" value="YraN family protein"/>
    <property type="match status" value="1"/>
</dbReference>